<dbReference type="CDD" id="cd00609">
    <property type="entry name" value="AAT_like"/>
    <property type="match status" value="1"/>
</dbReference>
<evidence type="ECO:0000256" key="5">
    <source>
        <dbReference type="ARBA" id="ARBA00022898"/>
    </source>
</evidence>
<organism evidence="9 10">
    <name type="scientific">Methylopila henanensis</name>
    <dbReference type="NCBI Taxonomy" id="873516"/>
    <lineage>
        <taxon>Bacteria</taxon>
        <taxon>Pseudomonadati</taxon>
        <taxon>Pseudomonadota</taxon>
        <taxon>Alphaproteobacteria</taxon>
        <taxon>Hyphomicrobiales</taxon>
        <taxon>Methylopilaceae</taxon>
        <taxon>Methylopila</taxon>
    </lineage>
</organism>
<dbReference type="Pfam" id="PF00155">
    <property type="entry name" value="Aminotran_1_2"/>
    <property type="match status" value="1"/>
</dbReference>
<dbReference type="PANTHER" id="PTHR46383">
    <property type="entry name" value="ASPARTATE AMINOTRANSFERASE"/>
    <property type="match status" value="1"/>
</dbReference>
<dbReference type="Gene3D" id="3.40.640.10">
    <property type="entry name" value="Type I PLP-dependent aspartate aminotransferase-like (Major domain)"/>
    <property type="match status" value="1"/>
</dbReference>
<evidence type="ECO:0000256" key="7">
    <source>
        <dbReference type="RuleBase" id="RU000481"/>
    </source>
</evidence>
<dbReference type="EMBL" id="JBHUER010000013">
    <property type="protein sequence ID" value="MFD1705024.1"/>
    <property type="molecule type" value="Genomic_DNA"/>
</dbReference>
<keyword evidence="4 7" id="KW-0808">Transferase</keyword>
<evidence type="ECO:0000256" key="1">
    <source>
        <dbReference type="ARBA" id="ARBA00001933"/>
    </source>
</evidence>
<comment type="cofactor">
    <cofactor evidence="1 7">
        <name>pyridoxal 5'-phosphate</name>
        <dbReference type="ChEBI" id="CHEBI:597326"/>
    </cofactor>
</comment>
<keyword evidence="5" id="KW-0663">Pyridoxal phosphate</keyword>
<evidence type="ECO:0000259" key="8">
    <source>
        <dbReference type="Pfam" id="PF00155"/>
    </source>
</evidence>
<dbReference type="InterPro" id="IPR015421">
    <property type="entry name" value="PyrdxlP-dep_Trfase_major"/>
</dbReference>
<keyword evidence="10" id="KW-1185">Reference proteome</keyword>
<dbReference type="InterPro" id="IPR050596">
    <property type="entry name" value="AspAT/PAT-like"/>
</dbReference>
<evidence type="ECO:0000256" key="2">
    <source>
        <dbReference type="ARBA" id="ARBA00007441"/>
    </source>
</evidence>
<dbReference type="InterPro" id="IPR004838">
    <property type="entry name" value="NHTrfase_class1_PyrdxlP-BS"/>
</dbReference>
<comment type="catalytic activity">
    <reaction evidence="6">
        <text>L-aspartate + 2-oxoglutarate = oxaloacetate + L-glutamate</text>
        <dbReference type="Rhea" id="RHEA:21824"/>
        <dbReference type="ChEBI" id="CHEBI:16452"/>
        <dbReference type="ChEBI" id="CHEBI:16810"/>
        <dbReference type="ChEBI" id="CHEBI:29985"/>
        <dbReference type="ChEBI" id="CHEBI:29991"/>
        <dbReference type="EC" id="2.6.1.1"/>
    </reaction>
</comment>
<dbReference type="PANTHER" id="PTHR46383:SF2">
    <property type="entry name" value="AMINOTRANSFERASE"/>
    <property type="match status" value="1"/>
</dbReference>
<feature type="domain" description="Aminotransferase class I/classII large" evidence="8">
    <location>
        <begin position="48"/>
        <end position="393"/>
    </location>
</feature>
<comment type="similarity">
    <text evidence="2 7">Belongs to the class-I pyridoxal-phosphate-dependent aminotransferase family.</text>
</comment>
<sequence length="401" mass="42263">MTQPSRRSAEALIAPDRSASARALGVPPFLALDVMAEAKARRAAGEQVCHLEVGQPSGPAPRAACEAAARLLATGDVGYTEALGRPSLRARIARRYAEVYGVAVPPERIVVTTGSSGGFTLAFLAAFAPGARVAIPSPGYPAYRAILLALGLEPVELATGPASRWTMTAEMVAAAHAETPLAGALAMSPANPTGVVTAPGDLADLAATCRRLGIWLVSDEIYHGLTYEAPAATALAFDDDAIIVNSFSKYFAMTGWRIGWLVAPERLVRPIERLAQNLVISSPTLSQAGAEAALDDLETPEAYRVAYAANRALLLEGLPRLGFDEILPVDGAFYAYANVARFTNDSSTFAKALLAEAGVAITPGIDFDQARGRAYVRLSFAGSEAEVAEALDRMARWLPKR</sequence>
<keyword evidence="3 7" id="KW-0032">Aminotransferase</keyword>
<evidence type="ECO:0000313" key="10">
    <source>
        <dbReference type="Proteomes" id="UP001597308"/>
    </source>
</evidence>
<dbReference type="GO" id="GO:0008483">
    <property type="term" value="F:transaminase activity"/>
    <property type="evidence" value="ECO:0007669"/>
    <property type="project" value="UniProtKB-KW"/>
</dbReference>
<dbReference type="RefSeq" id="WP_378801075.1">
    <property type="nucleotide sequence ID" value="NZ_JBHUER010000013.1"/>
</dbReference>
<comment type="caution">
    <text evidence="9">The sequence shown here is derived from an EMBL/GenBank/DDBJ whole genome shotgun (WGS) entry which is preliminary data.</text>
</comment>
<reference evidence="10" key="1">
    <citation type="journal article" date="2019" name="Int. J. Syst. Evol. Microbiol.">
        <title>The Global Catalogue of Microorganisms (GCM) 10K type strain sequencing project: providing services to taxonomists for standard genome sequencing and annotation.</title>
        <authorList>
            <consortium name="The Broad Institute Genomics Platform"/>
            <consortium name="The Broad Institute Genome Sequencing Center for Infectious Disease"/>
            <person name="Wu L."/>
            <person name="Ma J."/>
        </authorList>
    </citation>
    <scope>NUCLEOTIDE SEQUENCE [LARGE SCALE GENOMIC DNA]</scope>
    <source>
        <strain evidence="10">KCTC 23707</strain>
    </source>
</reference>
<protein>
    <recommendedName>
        <fullName evidence="7">Aminotransferase</fullName>
        <ecNumber evidence="7">2.6.1.-</ecNumber>
    </recommendedName>
</protein>
<dbReference type="InterPro" id="IPR004839">
    <property type="entry name" value="Aminotransferase_I/II_large"/>
</dbReference>
<evidence type="ECO:0000256" key="3">
    <source>
        <dbReference type="ARBA" id="ARBA00022576"/>
    </source>
</evidence>
<dbReference type="EC" id="2.6.1.-" evidence="7"/>
<name>A0ABW4KCP1_9HYPH</name>
<dbReference type="SUPFAM" id="SSF53383">
    <property type="entry name" value="PLP-dependent transferases"/>
    <property type="match status" value="1"/>
</dbReference>
<dbReference type="PROSITE" id="PS00105">
    <property type="entry name" value="AA_TRANSFER_CLASS_1"/>
    <property type="match status" value="1"/>
</dbReference>
<evidence type="ECO:0000256" key="6">
    <source>
        <dbReference type="ARBA" id="ARBA00049185"/>
    </source>
</evidence>
<accession>A0ABW4KCP1</accession>
<evidence type="ECO:0000256" key="4">
    <source>
        <dbReference type="ARBA" id="ARBA00022679"/>
    </source>
</evidence>
<gene>
    <name evidence="9" type="ORF">ACFSCV_18620</name>
</gene>
<proteinExistence type="inferred from homology"/>
<evidence type="ECO:0000313" key="9">
    <source>
        <dbReference type="EMBL" id="MFD1705024.1"/>
    </source>
</evidence>
<dbReference type="Proteomes" id="UP001597308">
    <property type="component" value="Unassembled WGS sequence"/>
</dbReference>
<dbReference type="InterPro" id="IPR015424">
    <property type="entry name" value="PyrdxlP-dep_Trfase"/>
</dbReference>